<dbReference type="Proteomes" id="UP000001431">
    <property type="component" value="Chromosome"/>
</dbReference>
<dbReference type="GeneID" id="4910237"/>
<dbReference type="EMBL" id="CP000561">
    <property type="protein sequence ID" value="ABO09571.1"/>
    <property type="molecule type" value="Genomic_DNA"/>
</dbReference>
<keyword evidence="2" id="KW-1185">Reference proteome</keyword>
<dbReference type="STRING" id="410359.Pcal_2156"/>
<evidence type="ECO:0008006" key="3">
    <source>
        <dbReference type="Google" id="ProtNLM"/>
    </source>
</evidence>
<protein>
    <recommendedName>
        <fullName evidence="3">DUF763 domain-containing protein</fullName>
    </recommendedName>
</protein>
<evidence type="ECO:0000313" key="1">
    <source>
        <dbReference type="EMBL" id="ABO09571.1"/>
    </source>
</evidence>
<proteinExistence type="predicted"/>
<dbReference type="OrthoDB" id="9948at2157"/>
<dbReference type="Pfam" id="PF05559">
    <property type="entry name" value="DUF763"/>
    <property type="match status" value="1"/>
</dbReference>
<gene>
    <name evidence="1" type="ordered locus">Pcal_2156</name>
</gene>
<dbReference type="PANTHER" id="PTHR38597">
    <property type="entry name" value="BLL3834 PROTEIN"/>
    <property type="match status" value="1"/>
</dbReference>
<dbReference type="InterPro" id="IPR008482">
    <property type="entry name" value="DUF763"/>
</dbReference>
<dbReference type="PANTHER" id="PTHR38597:SF1">
    <property type="entry name" value="BLL3834 PROTEIN"/>
    <property type="match status" value="1"/>
</dbReference>
<organism evidence="1 2">
    <name type="scientific">Pyrobaculum calidifontis (strain DSM 21063 / JCM 11548 / VA1)</name>
    <dbReference type="NCBI Taxonomy" id="410359"/>
    <lineage>
        <taxon>Archaea</taxon>
        <taxon>Thermoproteota</taxon>
        <taxon>Thermoprotei</taxon>
        <taxon>Thermoproteales</taxon>
        <taxon>Thermoproteaceae</taxon>
        <taxon>Pyrobaculum</taxon>
    </lineage>
</organism>
<dbReference type="HOGENOM" id="CLU_061722_0_0_2"/>
<name>A3MY54_PYRCJ</name>
<dbReference type="KEGG" id="pcl:Pcal_2156"/>
<dbReference type="RefSeq" id="WP_011850829.1">
    <property type="nucleotide sequence ID" value="NC_009073.1"/>
</dbReference>
<dbReference type="AlphaFoldDB" id="A3MY54"/>
<reference evidence="1" key="1">
    <citation type="submission" date="2007-02" db="EMBL/GenBank/DDBJ databases">
        <title>Complete sequence of Pyrobaculum calidifontis JCM 11548.</title>
        <authorList>
            <consortium name="US DOE Joint Genome Institute"/>
            <person name="Copeland A."/>
            <person name="Lucas S."/>
            <person name="Lapidus A."/>
            <person name="Barry K."/>
            <person name="Glavina del Rio T."/>
            <person name="Dalin E."/>
            <person name="Tice H."/>
            <person name="Pitluck S."/>
            <person name="Chain P."/>
            <person name="Malfatti S."/>
            <person name="Shin M."/>
            <person name="Vergez L."/>
            <person name="Schmutz J."/>
            <person name="Larimer F."/>
            <person name="Land M."/>
            <person name="Hauser L."/>
            <person name="Kyrpides N."/>
            <person name="Mikhailova N."/>
            <person name="Cozen A.E."/>
            <person name="Fitz-Gibbon S.T."/>
            <person name="House C.H."/>
            <person name="Saltikov C."/>
            <person name="Lowe T.M."/>
            <person name="Richardson P."/>
        </authorList>
    </citation>
    <scope>NUCLEOTIDE SEQUENCE [LARGE SCALE GENOMIC DNA]</scope>
    <source>
        <strain evidence="1">JCM 11548</strain>
    </source>
</reference>
<evidence type="ECO:0000313" key="2">
    <source>
        <dbReference type="Proteomes" id="UP000001431"/>
    </source>
</evidence>
<accession>A3MY54</accession>
<sequence>MRPTGVADLPLHTGHVPPWLFDRMRKLARLTLRIMYDLYGPDGVVERFSNPVFFQAFNNLIGMDYDSSGSTTVTTAVVKEVLANSDIPIRVAGGKGRRALDTPKELADIARHFDLDASALVNASRLTAKVDNALVQDGYTIYHHAFFVSESGKWSVVQQGMNPEVKMARRYHWLATEDYFNDPHTGIIGIRRKDVLNLASRRSEENRKVVLELVNEGPYKVAKYLAILRGQTVFGPTYFHPHVKVDVDVKTVVRNLPPPKSVADFKELLLRYGVGPKTLRALSLVAELIFKAPADWNDPAIDPFKFAFAVGGKDGVPYPVDRKVYDELIAILDAIIDKARSDPGIYKYLTHLAKKAESWQFPDHLKRPT</sequence>
<dbReference type="eggNOG" id="arCOG04253">
    <property type="taxonomic scope" value="Archaea"/>
</dbReference>